<dbReference type="EMBL" id="QXFV01002557">
    <property type="protein sequence ID" value="KAE8986175.1"/>
    <property type="molecule type" value="Genomic_DNA"/>
</dbReference>
<organism evidence="2 4">
    <name type="scientific">Phytophthora rubi</name>
    <dbReference type="NCBI Taxonomy" id="129364"/>
    <lineage>
        <taxon>Eukaryota</taxon>
        <taxon>Sar</taxon>
        <taxon>Stramenopiles</taxon>
        <taxon>Oomycota</taxon>
        <taxon>Peronosporomycetes</taxon>
        <taxon>Peronosporales</taxon>
        <taxon>Peronosporaceae</taxon>
        <taxon>Phytophthora</taxon>
    </lineage>
</organism>
<accession>A0A6A3J0V7</accession>
<reference evidence="2 4" key="1">
    <citation type="submission" date="2018-09" db="EMBL/GenBank/DDBJ databases">
        <title>Genomic investigation of the strawberry pathogen Phytophthora fragariae indicates pathogenicity is determined by transcriptional variation in three key races.</title>
        <authorList>
            <person name="Adams T.M."/>
            <person name="Armitage A.D."/>
            <person name="Sobczyk M.K."/>
            <person name="Bates H.J."/>
            <person name="Dunwell J.M."/>
            <person name="Nellist C.F."/>
            <person name="Harrison R.J."/>
        </authorList>
    </citation>
    <scope>NUCLEOTIDE SEQUENCE [LARGE SCALE GENOMIC DNA]</scope>
    <source>
        <strain evidence="2 4">SCRP249</strain>
        <strain evidence="3 5">SCRP333</strain>
    </source>
</reference>
<keyword evidence="5" id="KW-1185">Reference proteome</keyword>
<evidence type="ECO:0000313" key="4">
    <source>
        <dbReference type="Proteomes" id="UP000429607"/>
    </source>
</evidence>
<gene>
    <name evidence="2" type="ORF">PR001_g22670</name>
    <name evidence="3" type="ORF">PR003_g31695</name>
</gene>
<evidence type="ECO:0000313" key="5">
    <source>
        <dbReference type="Proteomes" id="UP000434957"/>
    </source>
</evidence>
<dbReference type="AlphaFoldDB" id="A0A6A3J0V7"/>
<dbReference type="EMBL" id="QXFT01006893">
    <property type="protein sequence ID" value="KAE9267687.1"/>
    <property type="molecule type" value="Genomic_DNA"/>
</dbReference>
<evidence type="ECO:0000313" key="2">
    <source>
        <dbReference type="EMBL" id="KAE8986175.1"/>
    </source>
</evidence>
<dbReference type="Proteomes" id="UP000429607">
    <property type="component" value="Unassembled WGS sequence"/>
</dbReference>
<evidence type="ECO:0000256" key="1">
    <source>
        <dbReference type="SAM" id="MobiDB-lite"/>
    </source>
</evidence>
<dbReference type="Proteomes" id="UP000434957">
    <property type="component" value="Unassembled WGS sequence"/>
</dbReference>
<evidence type="ECO:0000313" key="3">
    <source>
        <dbReference type="EMBL" id="KAE9267687.1"/>
    </source>
</evidence>
<comment type="caution">
    <text evidence="2">The sequence shown here is derived from an EMBL/GenBank/DDBJ whole genome shotgun (WGS) entry which is preliminary data.</text>
</comment>
<feature type="region of interest" description="Disordered" evidence="1">
    <location>
        <begin position="1"/>
        <end position="53"/>
    </location>
</feature>
<sequence>MTGFMTLRQRREEKKLDQETNPGSSEQSDATEIVLKLEPATDVGSEPTASTADTEAAEWVAILEPRWICYEDVGDRGSRLQCRSYCRWRRQTTSRRERGGGPGIGLAAT</sequence>
<feature type="compositionally biased region" description="Basic and acidic residues" evidence="1">
    <location>
        <begin position="9"/>
        <end position="18"/>
    </location>
</feature>
<feature type="compositionally biased region" description="Polar residues" evidence="1">
    <location>
        <begin position="19"/>
        <end position="30"/>
    </location>
</feature>
<proteinExistence type="predicted"/>
<protein>
    <submittedName>
        <fullName evidence="2">Uncharacterized protein</fullName>
    </submittedName>
</protein>
<name>A0A6A3J0V7_9STRA</name>